<evidence type="ECO:0000256" key="4">
    <source>
        <dbReference type="ARBA" id="ARBA00022554"/>
    </source>
</evidence>
<protein>
    <recommendedName>
        <fullName evidence="9">Vacuolar iron transporter</fullName>
    </recommendedName>
</protein>
<evidence type="ECO:0000256" key="9">
    <source>
        <dbReference type="RuleBase" id="RU369115"/>
    </source>
</evidence>
<dbReference type="GO" id="GO:0030026">
    <property type="term" value="P:intracellular manganese ion homeostasis"/>
    <property type="evidence" value="ECO:0007669"/>
    <property type="project" value="InterPro"/>
</dbReference>
<keyword evidence="3" id="KW-0408">Iron</keyword>
<comment type="similarity">
    <text evidence="2 9">Belongs to the CCC1 family.</text>
</comment>
<keyword evidence="7 9" id="KW-0472">Membrane</keyword>
<feature type="transmembrane region" description="Helical" evidence="9">
    <location>
        <begin position="170"/>
        <end position="189"/>
    </location>
</feature>
<evidence type="ECO:0000313" key="10">
    <source>
        <dbReference type="EMBL" id="MCL7047263.1"/>
    </source>
</evidence>
<feature type="transmembrane region" description="Helical" evidence="9">
    <location>
        <begin position="136"/>
        <end position="158"/>
    </location>
</feature>
<keyword evidence="9" id="KW-0406">Ion transport</keyword>
<evidence type="ECO:0000256" key="2">
    <source>
        <dbReference type="ARBA" id="ARBA00007049"/>
    </source>
</evidence>
<organism evidence="10 11">
    <name type="scientific">Papaver nudicaule</name>
    <name type="common">Iceland poppy</name>
    <dbReference type="NCBI Taxonomy" id="74823"/>
    <lineage>
        <taxon>Eukaryota</taxon>
        <taxon>Viridiplantae</taxon>
        <taxon>Streptophyta</taxon>
        <taxon>Embryophyta</taxon>
        <taxon>Tracheophyta</taxon>
        <taxon>Spermatophyta</taxon>
        <taxon>Magnoliopsida</taxon>
        <taxon>Ranunculales</taxon>
        <taxon>Papaveraceae</taxon>
        <taxon>Papaveroideae</taxon>
        <taxon>Papaver</taxon>
    </lineage>
</organism>
<evidence type="ECO:0000256" key="7">
    <source>
        <dbReference type="ARBA" id="ARBA00023136"/>
    </source>
</evidence>
<comment type="subcellular location">
    <subcellularLocation>
        <location evidence="1 9">Vacuole membrane</location>
        <topology evidence="1 9">Multi-pass membrane protein</topology>
    </subcellularLocation>
</comment>
<keyword evidence="6 9" id="KW-1133">Transmembrane helix</keyword>
<comment type="caution">
    <text evidence="10">The sequence shown here is derived from an EMBL/GenBank/DDBJ whole genome shotgun (WGS) entry which is preliminary data.</text>
</comment>
<dbReference type="GO" id="GO:0005381">
    <property type="term" value="F:iron ion transmembrane transporter activity"/>
    <property type="evidence" value="ECO:0007669"/>
    <property type="project" value="UniProtKB-UniRule"/>
</dbReference>
<feature type="transmembrane region" description="Helical" evidence="9">
    <location>
        <begin position="105"/>
        <end position="130"/>
    </location>
</feature>
<dbReference type="GO" id="GO:0140315">
    <property type="term" value="F:iron ion sequestering activity"/>
    <property type="evidence" value="ECO:0007669"/>
    <property type="project" value="UniProtKB-UniRule"/>
</dbReference>
<keyword evidence="9" id="KW-0813">Transport</keyword>
<dbReference type="Pfam" id="PF01988">
    <property type="entry name" value="VIT1"/>
    <property type="match status" value="2"/>
</dbReference>
<dbReference type="PANTHER" id="PTHR31851">
    <property type="entry name" value="FE(2+)/MN(2+) TRANSPORTER PCL1"/>
    <property type="match status" value="1"/>
</dbReference>
<name>A0AA42B0S4_PAPNU</name>
<feature type="transmembrane region" description="Helical" evidence="9">
    <location>
        <begin position="44"/>
        <end position="62"/>
    </location>
</feature>
<evidence type="ECO:0000256" key="1">
    <source>
        <dbReference type="ARBA" id="ARBA00004128"/>
    </source>
</evidence>
<feature type="transmembrane region" description="Helical" evidence="9">
    <location>
        <begin position="21"/>
        <end position="38"/>
    </location>
</feature>
<dbReference type="GO" id="GO:0005384">
    <property type="term" value="F:manganese ion transmembrane transporter activity"/>
    <property type="evidence" value="ECO:0007669"/>
    <property type="project" value="InterPro"/>
</dbReference>
<comment type="catalytic activity">
    <reaction evidence="8">
        <text>Fe(2+)(in) = Fe(2+)(out)</text>
        <dbReference type="Rhea" id="RHEA:28486"/>
        <dbReference type="ChEBI" id="CHEBI:29033"/>
    </reaction>
    <physiologicalReaction direction="left-to-right" evidence="8">
        <dbReference type="Rhea" id="RHEA:28487"/>
    </physiologicalReaction>
</comment>
<keyword evidence="3" id="KW-0410">Iron transport</keyword>
<accession>A0AA42B0S4</accession>
<evidence type="ECO:0000256" key="5">
    <source>
        <dbReference type="ARBA" id="ARBA00022692"/>
    </source>
</evidence>
<reference evidence="10" key="1">
    <citation type="submission" date="2022-03" db="EMBL/GenBank/DDBJ databases">
        <title>A functionally conserved STORR gene fusion in Papaver species that diverged 16.8 million years ago.</title>
        <authorList>
            <person name="Catania T."/>
        </authorList>
    </citation>
    <scope>NUCLEOTIDE SEQUENCE</scope>
    <source>
        <strain evidence="10">S-191538</strain>
    </source>
</reference>
<dbReference type="EMBL" id="JAJJMA010291146">
    <property type="protein sequence ID" value="MCL7047263.1"/>
    <property type="molecule type" value="Genomic_DNA"/>
</dbReference>
<dbReference type="AlphaFoldDB" id="A0AA42B0S4"/>
<sequence length="196" mass="20603">MKPMLENKENDEDYIDYSQRAVVGSVWTASLMMGVGAFNEDVKLMVLAGLIGLIAGAFSKAIREYSWVSSQLDIELAQIKGDNVANKNQEAKSAKKVKLQNPIKAAGASAIAFSLGAMVPLLAAAAAAAIRDHNVRLGVVAGATSLALLGFGGLGAVLRKVPLLNSSLRVLVGGWMAMAITFGLTKLIGTSINRKF</sequence>
<gene>
    <name evidence="10" type="ORF">MKW94_005037</name>
</gene>
<proteinExistence type="inferred from homology"/>
<keyword evidence="5 9" id="KW-0812">Transmembrane</keyword>
<keyword evidence="4 9" id="KW-0926">Vacuole</keyword>
<evidence type="ECO:0000313" key="11">
    <source>
        <dbReference type="Proteomes" id="UP001177140"/>
    </source>
</evidence>
<dbReference type="Proteomes" id="UP001177140">
    <property type="component" value="Unassembled WGS sequence"/>
</dbReference>
<comment type="function">
    <text evidence="9">Vacuolar Fe(2+) uptake transporter.</text>
</comment>
<dbReference type="InterPro" id="IPR008217">
    <property type="entry name" value="Ccc1_fam"/>
</dbReference>
<evidence type="ECO:0000256" key="6">
    <source>
        <dbReference type="ARBA" id="ARBA00022989"/>
    </source>
</evidence>
<evidence type="ECO:0000256" key="3">
    <source>
        <dbReference type="ARBA" id="ARBA00022496"/>
    </source>
</evidence>
<keyword evidence="11" id="KW-1185">Reference proteome</keyword>
<dbReference type="GO" id="GO:0005774">
    <property type="term" value="C:vacuolar membrane"/>
    <property type="evidence" value="ECO:0007669"/>
    <property type="project" value="UniProtKB-SubCell"/>
</dbReference>
<evidence type="ECO:0000256" key="8">
    <source>
        <dbReference type="ARBA" id="ARBA00044464"/>
    </source>
</evidence>